<accession>A0A4P9ZZX4</accession>
<feature type="domain" description="TACO1/YebC-like second and third" evidence="3">
    <location>
        <begin position="147"/>
        <end position="299"/>
    </location>
</feature>
<evidence type="ECO:0000313" key="5">
    <source>
        <dbReference type="EMBL" id="RKP38370.1"/>
    </source>
</evidence>
<dbReference type="OrthoDB" id="2017544at2759"/>
<dbReference type="PANTHER" id="PTHR12532:SF0">
    <property type="entry name" value="TRANSLATIONAL ACTIVATOR OF CYTOCHROME C OXIDASE 1"/>
    <property type="match status" value="1"/>
</dbReference>
<dbReference type="InterPro" id="IPR049083">
    <property type="entry name" value="TACO1_YebC_N"/>
</dbReference>
<reference evidence="6" key="1">
    <citation type="journal article" date="2018" name="Nat. Microbiol.">
        <title>Leveraging single-cell genomics to expand the fungal tree of life.</title>
        <authorList>
            <person name="Ahrendt S.R."/>
            <person name="Quandt C.A."/>
            <person name="Ciobanu D."/>
            <person name="Clum A."/>
            <person name="Salamov A."/>
            <person name="Andreopoulos B."/>
            <person name="Cheng J.F."/>
            <person name="Woyke T."/>
            <person name="Pelin A."/>
            <person name="Henrissat B."/>
            <person name="Reynolds N.K."/>
            <person name="Benny G.L."/>
            <person name="Smith M.E."/>
            <person name="James T.Y."/>
            <person name="Grigoriev I.V."/>
        </authorList>
    </citation>
    <scope>NUCLEOTIDE SEQUENCE [LARGE SCALE GENOMIC DNA]</scope>
    <source>
        <strain evidence="6">RSA 468</strain>
    </source>
</reference>
<dbReference type="AlphaFoldDB" id="A0A4P9ZZX4"/>
<dbReference type="STRING" id="215637.A0A4P9ZZX4"/>
<dbReference type="SUPFAM" id="SSF75625">
    <property type="entry name" value="YebC-like"/>
    <property type="match status" value="1"/>
</dbReference>
<name>A0A4P9ZZX4_9FUNG</name>
<dbReference type="EMBL" id="ML002375">
    <property type="protein sequence ID" value="RKP38370.1"/>
    <property type="molecule type" value="Genomic_DNA"/>
</dbReference>
<gene>
    <name evidence="5" type="ORF">BJ085DRAFT_41433</name>
</gene>
<dbReference type="InterPro" id="IPR002876">
    <property type="entry name" value="Transcrip_reg_TACO1-like"/>
</dbReference>
<keyword evidence="6" id="KW-1185">Reference proteome</keyword>
<evidence type="ECO:0000313" key="6">
    <source>
        <dbReference type="Proteomes" id="UP000268162"/>
    </source>
</evidence>
<dbReference type="Gene3D" id="1.10.10.200">
    <property type="match status" value="1"/>
</dbReference>
<dbReference type="PANTHER" id="PTHR12532">
    <property type="entry name" value="TRANSLATIONAL ACTIVATOR OF CYTOCHROME C OXIDASE 1"/>
    <property type="match status" value="1"/>
</dbReference>
<proteinExistence type="inferred from homology"/>
<comment type="subcellular location">
    <subcellularLocation>
        <location evidence="1">Mitochondrion</location>
    </subcellularLocation>
</comment>
<dbReference type="Proteomes" id="UP000268162">
    <property type="component" value="Unassembled WGS sequence"/>
</dbReference>
<protein>
    <submittedName>
        <fullName evidence="5">Transcriptional regulator-domain-containing protein</fullName>
    </submittedName>
</protein>
<dbReference type="InterPro" id="IPR017856">
    <property type="entry name" value="Integrase-like_N"/>
</dbReference>
<dbReference type="Gene3D" id="3.30.70.980">
    <property type="match status" value="2"/>
</dbReference>
<dbReference type="Pfam" id="PF20772">
    <property type="entry name" value="TACO1_YebC_N"/>
    <property type="match status" value="1"/>
</dbReference>
<dbReference type="InterPro" id="IPR029072">
    <property type="entry name" value="YebC-like"/>
</dbReference>
<sequence length="300" mass="33063">MARFLSRFSQTLGHSHWSTLTSLSQTSRALPVFTTNAAFFTHGMRLSPAVMLGPSGDGWQRRFAGHNKWSQIKRDKAVNDGKRGATFTRLALTITSSVKESGADPTANARLAAALNEAKVANMPKATIEKAIKRGQGETGEKLSFELYQGYGPHNVALMIEAMTDNPTRTVQYIRSILNRAGGSISSVEWLFDKKGQIHFTRGETSDSPEVLMDRAIEAGAEDIQELDDNAIEIICAYQELQAICARLTKDYGYHITLAEINFIAHTKVSLGVEESAAFEEVLDRLDDIDEVVKIHCNAE</sequence>
<dbReference type="NCBIfam" id="TIGR01033">
    <property type="entry name" value="YebC/PmpR family DNA-binding transcriptional regulator"/>
    <property type="match status" value="1"/>
</dbReference>
<dbReference type="Pfam" id="PF01709">
    <property type="entry name" value="Transcrip_reg"/>
    <property type="match status" value="1"/>
</dbReference>
<dbReference type="InterPro" id="IPR026564">
    <property type="entry name" value="Transcrip_reg_TACO1-like_dom3"/>
</dbReference>
<dbReference type="HAMAP" id="MF_00693">
    <property type="entry name" value="Transcrip_reg_TACO1"/>
    <property type="match status" value="1"/>
</dbReference>
<feature type="domain" description="TACO1/YebC-like N-terminal" evidence="4">
    <location>
        <begin position="67"/>
        <end position="138"/>
    </location>
</feature>
<dbReference type="FunFam" id="1.10.10.200:FF:000002">
    <property type="entry name" value="Probable transcriptional regulatory protein CLM62_37755"/>
    <property type="match status" value="1"/>
</dbReference>
<comment type="similarity">
    <text evidence="2">Belongs to the TACO1 family.</text>
</comment>
<organism evidence="5 6">
    <name type="scientific">Dimargaris cristalligena</name>
    <dbReference type="NCBI Taxonomy" id="215637"/>
    <lineage>
        <taxon>Eukaryota</taxon>
        <taxon>Fungi</taxon>
        <taxon>Fungi incertae sedis</taxon>
        <taxon>Zoopagomycota</taxon>
        <taxon>Kickxellomycotina</taxon>
        <taxon>Dimargaritomycetes</taxon>
        <taxon>Dimargaritales</taxon>
        <taxon>Dimargaritaceae</taxon>
        <taxon>Dimargaris</taxon>
    </lineage>
</organism>
<evidence type="ECO:0000256" key="1">
    <source>
        <dbReference type="ARBA" id="ARBA00004173"/>
    </source>
</evidence>
<evidence type="ECO:0000259" key="3">
    <source>
        <dbReference type="Pfam" id="PF01709"/>
    </source>
</evidence>
<dbReference type="InterPro" id="IPR048300">
    <property type="entry name" value="TACO1_YebC-like_2nd/3rd_dom"/>
</dbReference>
<evidence type="ECO:0000259" key="4">
    <source>
        <dbReference type="Pfam" id="PF20772"/>
    </source>
</evidence>
<dbReference type="GO" id="GO:0005739">
    <property type="term" value="C:mitochondrion"/>
    <property type="evidence" value="ECO:0007669"/>
    <property type="project" value="UniProtKB-SubCell"/>
</dbReference>
<evidence type="ECO:0000256" key="2">
    <source>
        <dbReference type="ARBA" id="ARBA00008724"/>
    </source>
</evidence>